<reference evidence="3 4" key="1">
    <citation type="submission" date="2018-11" db="EMBL/GenBank/DDBJ databases">
        <title>Sequencing the genomes of 1000 actinobacteria strains.</title>
        <authorList>
            <person name="Klenk H.-P."/>
        </authorList>
    </citation>
    <scope>NUCLEOTIDE SEQUENCE [LARGE SCALE GENOMIC DNA]</scope>
    <source>
        <strain evidence="3 4">DSM 12652</strain>
    </source>
</reference>
<dbReference type="InterPro" id="IPR010273">
    <property type="entry name" value="DUF881"/>
</dbReference>
<dbReference type="Pfam" id="PF05949">
    <property type="entry name" value="DUF881"/>
    <property type="match status" value="1"/>
</dbReference>
<dbReference type="Gene3D" id="3.30.70.1880">
    <property type="entry name" value="Protein of unknown function DUF881"/>
    <property type="match status" value="1"/>
</dbReference>
<dbReference type="OrthoDB" id="3211287at2"/>
<comment type="similarity">
    <text evidence="1">Belongs to the UPF0749 family.</text>
</comment>
<name>A0A3N2CTF9_9ACTN</name>
<evidence type="ECO:0000313" key="4">
    <source>
        <dbReference type="Proteomes" id="UP000281738"/>
    </source>
</evidence>
<dbReference type="EMBL" id="RKHO01000001">
    <property type="protein sequence ID" value="ROR90795.1"/>
    <property type="molecule type" value="Genomic_DNA"/>
</dbReference>
<gene>
    <name evidence="3" type="ORF">EDD33_1643</name>
</gene>
<evidence type="ECO:0000256" key="1">
    <source>
        <dbReference type="ARBA" id="ARBA00009108"/>
    </source>
</evidence>
<dbReference type="RefSeq" id="WP_123389955.1">
    <property type="nucleotide sequence ID" value="NZ_RKHO01000001.1"/>
</dbReference>
<accession>A0A3N2CTF9</accession>
<dbReference type="PANTHER" id="PTHR37313:SF2">
    <property type="entry name" value="UPF0749 PROTEIN YLXX"/>
    <property type="match status" value="1"/>
</dbReference>
<organism evidence="3 4">
    <name type="scientific">Nocardioides aurantiacus</name>
    <dbReference type="NCBI Taxonomy" id="86796"/>
    <lineage>
        <taxon>Bacteria</taxon>
        <taxon>Bacillati</taxon>
        <taxon>Actinomycetota</taxon>
        <taxon>Actinomycetes</taxon>
        <taxon>Propionibacteriales</taxon>
        <taxon>Nocardioidaceae</taxon>
        <taxon>Nocardioides</taxon>
    </lineage>
</organism>
<evidence type="ECO:0000313" key="3">
    <source>
        <dbReference type="EMBL" id="ROR90795.1"/>
    </source>
</evidence>
<evidence type="ECO:0000256" key="2">
    <source>
        <dbReference type="SAM" id="MobiDB-lite"/>
    </source>
</evidence>
<proteinExistence type="inferred from homology"/>
<dbReference type="PANTHER" id="PTHR37313">
    <property type="entry name" value="UPF0749 PROTEIN RV1825"/>
    <property type="match status" value="1"/>
</dbReference>
<sequence length="258" mass="27346">MPEEQPGRTRSGTEQPARPQTGRDRLLGSLRRPSRGQAIAGVLVGLLGFAAVTQVRVAGQDDDYDGLREAELVQALNGLQAASRRAERDISSLEETRDRLNSSSERRSAAVEQARTEIATLGVLAGTTAATGPGIRITVEDPRGTLNLNHLLDGIEELRNAGVEAVEINDQVRVVAQTSFEDDDAGIRVDGVVLGAPYVIDAIGSPDTLAGALSFSDGFIDDVEDDGGSVRVQKVDEVEVSVTLRPAAPRYAEPVPGQ</sequence>
<protein>
    <submittedName>
        <fullName evidence="3">Uncharacterized protein YlxW (UPF0749 family)</fullName>
    </submittedName>
</protein>
<keyword evidence="4" id="KW-1185">Reference proteome</keyword>
<dbReference type="Proteomes" id="UP000281738">
    <property type="component" value="Unassembled WGS sequence"/>
</dbReference>
<comment type="caution">
    <text evidence="3">The sequence shown here is derived from an EMBL/GenBank/DDBJ whole genome shotgun (WGS) entry which is preliminary data.</text>
</comment>
<feature type="region of interest" description="Disordered" evidence="2">
    <location>
        <begin position="87"/>
        <end position="107"/>
    </location>
</feature>
<dbReference type="GO" id="GO:0005886">
    <property type="term" value="C:plasma membrane"/>
    <property type="evidence" value="ECO:0007669"/>
    <property type="project" value="TreeGrafter"/>
</dbReference>
<feature type="region of interest" description="Disordered" evidence="2">
    <location>
        <begin position="1"/>
        <end position="31"/>
    </location>
</feature>
<dbReference type="AlphaFoldDB" id="A0A3N2CTF9"/>